<evidence type="ECO:0000313" key="1">
    <source>
        <dbReference type="EMBL" id="RHX90766.1"/>
    </source>
</evidence>
<sequence>MIWLKRELNDSVICDSVGFRITQKAVSEIVSVKNEKQRIFCRLTNLYSRKKFELSITIYDSSL</sequence>
<dbReference type="Proteomes" id="UP000265798">
    <property type="component" value="Unassembled WGS sequence"/>
</dbReference>
<name>A0A396ZAP6_9LEPT</name>
<gene>
    <name evidence="1" type="ORF">DLM75_10305</name>
</gene>
<reference evidence="2" key="1">
    <citation type="submission" date="2018-05" db="EMBL/GenBank/DDBJ databases">
        <title>Leptospira yasudae sp. nov. and Leptospira stimsonii sp. nov., two pathogenic species of the genus Leptospira isolated from environmental sources.</title>
        <authorList>
            <person name="Casanovas-Massana A."/>
            <person name="Hamond C."/>
            <person name="Santos L.A."/>
            <person name="Hacker K.P."/>
            <person name="Balassiano I."/>
            <person name="Medeiros M.A."/>
            <person name="Reis M.G."/>
            <person name="Ko A.I."/>
            <person name="Wunder E.A."/>
        </authorList>
    </citation>
    <scope>NUCLEOTIDE SEQUENCE [LARGE SCALE GENOMIC DNA]</scope>
    <source>
        <strain evidence="2">Yale</strain>
    </source>
</reference>
<evidence type="ECO:0000313" key="2">
    <source>
        <dbReference type="Proteomes" id="UP000265798"/>
    </source>
</evidence>
<dbReference type="AlphaFoldDB" id="A0A396ZAP6"/>
<proteinExistence type="predicted"/>
<organism evidence="1 2">
    <name type="scientific">Leptospira stimsonii</name>
    <dbReference type="NCBI Taxonomy" id="2202203"/>
    <lineage>
        <taxon>Bacteria</taxon>
        <taxon>Pseudomonadati</taxon>
        <taxon>Spirochaetota</taxon>
        <taxon>Spirochaetia</taxon>
        <taxon>Leptospirales</taxon>
        <taxon>Leptospiraceae</taxon>
        <taxon>Leptospira</taxon>
    </lineage>
</organism>
<comment type="caution">
    <text evidence="1">The sequence shown here is derived from an EMBL/GenBank/DDBJ whole genome shotgun (WGS) entry which is preliminary data.</text>
</comment>
<accession>A0A396ZAP6</accession>
<dbReference type="EMBL" id="QHCT01000002">
    <property type="protein sequence ID" value="RHX90766.1"/>
    <property type="molecule type" value="Genomic_DNA"/>
</dbReference>
<protein>
    <submittedName>
        <fullName evidence="1">Uncharacterized protein</fullName>
    </submittedName>
</protein>